<keyword evidence="6 11" id="KW-0106">Calcium</keyword>
<evidence type="ECO:0000313" key="13">
    <source>
        <dbReference type="EMBL" id="NXQ03584.1"/>
    </source>
</evidence>
<dbReference type="Proteomes" id="UP000656497">
    <property type="component" value="Unassembled WGS sequence"/>
</dbReference>
<dbReference type="GO" id="GO:0007156">
    <property type="term" value="P:homophilic cell adhesion via plasma membrane adhesion molecules"/>
    <property type="evidence" value="ECO:0007669"/>
    <property type="project" value="InterPro"/>
</dbReference>
<evidence type="ECO:0000256" key="4">
    <source>
        <dbReference type="ARBA" id="ARBA00022729"/>
    </source>
</evidence>
<evidence type="ECO:0000259" key="12">
    <source>
        <dbReference type="PROSITE" id="PS50268"/>
    </source>
</evidence>
<dbReference type="PANTHER" id="PTHR24028">
    <property type="entry name" value="CADHERIN-87A"/>
    <property type="match status" value="1"/>
</dbReference>
<evidence type="ECO:0000313" key="14">
    <source>
        <dbReference type="Proteomes" id="UP000656497"/>
    </source>
</evidence>
<organism evidence="13 14">
    <name type="scientific">Vidua macroura</name>
    <name type="common">Pin-tailed whydah</name>
    <dbReference type="NCBI Taxonomy" id="187451"/>
    <lineage>
        <taxon>Eukaryota</taxon>
        <taxon>Metazoa</taxon>
        <taxon>Chordata</taxon>
        <taxon>Craniata</taxon>
        <taxon>Vertebrata</taxon>
        <taxon>Euteleostomi</taxon>
        <taxon>Archelosauria</taxon>
        <taxon>Archosauria</taxon>
        <taxon>Dinosauria</taxon>
        <taxon>Saurischia</taxon>
        <taxon>Theropoda</taxon>
        <taxon>Coelurosauria</taxon>
        <taxon>Aves</taxon>
        <taxon>Neognathae</taxon>
        <taxon>Neoaves</taxon>
        <taxon>Telluraves</taxon>
        <taxon>Australaves</taxon>
        <taxon>Passeriformes</taxon>
        <taxon>Passeroidea</taxon>
        <taxon>Estrildidae</taxon>
        <taxon>Viduinae</taxon>
        <taxon>Vidua</taxon>
    </lineage>
</organism>
<dbReference type="FunFam" id="2.60.40.60:FF:000007">
    <property type="entry name" value="Protocadherin alpha 2"/>
    <property type="match status" value="2"/>
</dbReference>
<keyword evidence="3" id="KW-0812">Transmembrane</keyword>
<feature type="non-terminal residue" evidence="13">
    <location>
        <position position="1"/>
    </location>
</feature>
<accession>A0A852EAH9</accession>
<keyword evidence="2" id="KW-1003">Cell membrane</keyword>
<feature type="domain" description="Cadherin" evidence="12">
    <location>
        <begin position="16"/>
        <end position="101"/>
    </location>
</feature>
<dbReference type="InterPro" id="IPR015919">
    <property type="entry name" value="Cadherin-like_sf"/>
</dbReference>
<keyword evidence="14" id="KW-1185">Reference proteome</keyword>
<dbReference type="PROSITE" id="PS00232">
    <property type="entry name" value="CADHERIN_1"/>
    <property type="match status" value="2"/>
</dbReference>
<dbReference type="PANTHER" id="PTHR24028:SF73">
    <property type="entry name" value="PROTOCADHERIN GAMMA-B3-RELATED"/>
    <property type="match status" value="1"/>
</dbReference>
<evidence type="ECO:0000256" key="8">
    <source>
        <dbReference type="ARBA" id="ARBA00022989"/>
    </source>
</evidence>
<dbReference type="EMBL" id="WBNN01022003">
    <property type="protein sequence ID" value="NXQ03584.1"/>
    <property type="molecule type" value="Genomic_DNA"/>
</dbReference>
<dbReference type="InterPro" id="IPR020894">
    <property type="entry name" value="Cadherin_CS"/>
</dbReference>
<keyword evidence="4" id="KW-0732">Signal</keyword>
<evidence type="ECO:0000256" key="11">
    <source>
        <dbReference type="PROSITE-ProRule" id="PRU00043"/>
    </source>
</evidence>
<feature type="domain" description="Cadherin" evidence="12">
    <location>
        <begin position="215"/>
        <end position="314"/>
    </location>
</feature>
<reference evidence="13" key="1">
    <citation type="submission" date="2019-09" db="EMBL/GenBank/DDBJ databases">
        <title>Bird 10,000 Genomes (B10K) Project - Family phase.</title>
        <authorList>
            <person name="Zhang G."/>
        </authorList>
    </citation>
    <scope>NUCLEOTIDE SEQUENCE</scope>
    <source>
        <strain evidence="13">B10K-DU-002-50</strain>
        <tissue evidence="13">Muscle</tissue>
    </source>
</reference>
<dbReference type="InterPro" id="IPR002126">
    <property type="entry name" value="Cadherin-like_dom"/>
</dbReference>
<keyword evidence="10" id="KW-0325">Glycoprotein</keyword>
<keyword evidence="8" id="KW-1133">Transmembrane helix</keyword>
<comment type="subcellular location">
    <subcellularLocation>
        <location evidence="1">Cell membrane</location>
        <topology evidence="1">Single-pass type I membrane protein</topology>
    </subcellularLocation>
</comment>
<feature type="non-terminal residue" evidence="13">
    <location>
        <position position="352"/>
    </location>
</feature>
<dbReference type="FunFam" id="2.60.40.60:FF:000002">
    <property type="entry name" value="Protocadherin alpha 2"/>
    <property type="match status" value="1"/>
</dbReference>
<dbReference type="InterPro" id="IPR050174">
    <property type="entry name" value="Protocadherin/Cadherin-CA"/>
</dbReference>
<evidence type="ECO:0000256" key="7">
    <source>
        <dbReference type="ARBA" id="ARBA00022889"/>
    </source>
</evidence>
<evidence type="ECO:0000256" key="10">
    <source>
        <dbReference type="ARBA" id="ARBA00023180"/>
    </source>
</evidence>
<sequence length="352" mass="37472">IGEWTLPGARFPLEMARDADLGSNSLLTYQLTSDPSFSLSVKQKPGGKKQPELVLERALDREKLSSFELVLTAVDGGEPARSGTVLIRINVTDANDNPPVFSKSLYEARVAENLPVGSPVLQVRATDADVGSNGRLSYSFSNVPDDVLSLFSIESESGEIRTVGPLDFEEEKKYVFGLEATDGGGLTDHCEVQIDITDENDNAPEIAILSLSSPVPEDAAVGTVVALLNVNDPDSGENGQSYELSGDEHFSLAVQAGPGGDQRPELVLAKALDREEAAFHELVLRAMDGGDPARTGTARIRVTVVDANDNAPVFSQAEYTVRVPEDVPVGSTLLTVTATDADEGLNGQVKYS</sequence>
<dbReference type="SUPFAM" id="SSF49313">
    <property type="entry name" value="Cadherin-like"/>
    <property type="match status" value="4"/>
</dbReference>
<dbReference type="PRINTS" id="PR00205">
    <property type="entry name" value="CADHERIN"/>
</dbReference>
<dbReference type="Pfam" id="PF00028">
    <property type="entry name" value="Cadherin"/>
    <property type="match status" value="3"/>
</dbReference>
<feature type="domain" description="Cadherin" evidence="12">
    <location>
        <begin position="102"/>
        <end position="206"/>
    </location>
</feature>
<keyword evidence="5" id="KW-0677">Repeat</keyword>
<dbReference type="PROSITE" id="PS50268">
    <property type="entry name" value="CADHERIN_2"/>
    <property type="match status" value="4"/>
</dbReference>
<dbReference type="SMART" id="SM00112">
    <property type="entry name" value="CA"/>
    <property type="match status" value="3"/>
</dbReference>
<evidence type="ECO:0000256" key="9">
    <source>
        <dbReference type="ARBA" id="ARBA00023136"/>
    </source>
</evidence>
<protein>
    <submittedName>
        <fullName evidence="13">PCDGE protein</fullName>
    </submittedName>
</protein>
<keyword evidence="9" id="KW-0472">Membrane</keyword>
<name>A0A852EAH9_VIDMA</name>
<evidence type="ECO:0000256" key="3">
    <source>
        <dbReference type="ARBA" id="ARBA00022692"/>
    </source>
</evidence>
<dbReference type="GO" id="GO:0005886">
    <property type="term" value="C:plasma membrane"/>
    <property type="evidence" value="ECO:0007669"/>
    <property type="project" value="UniProtKB-SubCell"/>
</dbReference>
<evidence type="ECO:0000256" key="6">
    <source>
        <dbReference type="ARBA" id="ARBA00022837"/>
    </source>
</evidence>
<dbReference type="AlphaFoldDB" id="A0A852EAH9"/>
<evidence type="ECO:0000256" key="2">
    <source>
        <dbReference type="ARBA" id="ARBA00022475"/>
    </source>
</evidence>
<dbReference type="GO" id="GO:0005509">
    <property type="term" value="F:calcium ion binding"/>
    <property type="evidence" value="ECO:0007669"/>
    <property type="project" value="UniProtKB-UniRule"/>
</dbReference>
<evidence type="ECO:0000256" key="5">
    <source>
        <dbReference type="ARBA" id="ARBA00022737"/>
    </source>
</evidence>
<keyword evidence="7" id="KW-0130">Cell adhesion</keyword>
<feature type="domain" description="Cadherin" evidence="12">
    <location>
        <begin position="315"/>
        <end position="352"/>
    </location>
</feature>
<proteinExistence type="predicted"/>
<dbReference type="CDD" id="cd11304">
    <property type="entry name" value="Cadherin_repeat"/>
    <property type="match status" value="4"/>
</dbReference>
<evidence type="ECO:0000256" key="1">
    <source>
        <dbReference type="ARBA" id="ARBA00004251"/>
    </source>
</evidence>
<comment type="caution">
    <text evidence="13">The sequence shown here is derived from an EMBL/GenBank/DDBJ whole genome shotgun (WGS) entry which is preliminary data.</text>
</comment>
<gene>
    <name evidence="13" type="primary">Pcdhgb2</name>
    <name evidence="13" type="ORF">VIDMAC_R13458</name>
</gene>
<dbReference type="Gene3D" id="2.60.40.60">
    <property type="entry name" value="Cadherins"/>
    <property type="match status" value="4"/>
</dbReference>